<dbReference type="SUPFAM" id="SSF47240">
    <property type="entry name" value="Ferritin-like"/>
    <property type="match status" value="1"/>
</dbReference>
<gene>
    <name evidence="1" type="ORF">GPEL0_01r2384</name>
</gene>
<dbReference type="InterPro" id="IPR009078">
    <property type="entry name" value="Ferritin-like_SF"/>
</dbReference>
<dbReference type="Gene3D" id="1.20.1260.10">
    <property type="match status" value="1"/>
</dbReference>
<dbReference type="InterPro" id="IPR012347">
    <property type="entry name" value="Ferritin-like"/>
</dbReference>
<comment type="caution">
    <text evidence="1">The sequence shown here is derived from an EMBL/GenBank/DDBJ whole genome shotgun (WGS) entry which is preliminary data.</text>
</comment>
<proteinExistence type="predicted"/>
<evidence type="ECO:0000313" key="2">
    <source>
        <dbReference type="Proteomes" id="UP000194153"/>
    </source>
</evidence>
<organism evidence="1 2">
    <name type="scientific">Geoanaerobacter pelophilus</name>
    <dbReference type="NCBI Taxonomy" id="60036"/>
    <lineage>
        <taxon>Bacteria</taxon>
        <taxon>Pseudomonadati</taxon>
        <taxon>Thermodesulfobacteriota</taxon>
        <taxon>Desulfuromonadia</taxon>
        <taxon>Geobacterales</taxon>
        <taxon>Geobacteraceae</taxon>
        <taxon>Geoanaerobacter</taxon>
    </lineage>
</organism>
<protein>
    <submittedName>
        <fullName evidence="1">Rubrerythrin</fullName>
    </submittedName>
</protein>
<dbReference type="EMBL" id="BDQG01000001">
    <property type="protein sequence ID" value="GAW66847.1"/>
    <property type="molecule type" value="Genomic_DNA"/>
</dbReference>
<reference evidence="1 2" key="1">
    <citation type="submission" date="2017-04" db="EMBL/GenBank/DDBJ databases">
        <authorList>
            <consortium name="Geobacter pelophilus Genome Sequencing"/>
            <person name="Aoyagi T."/>
            <person name="Koike H."/>
            <person name="Hori T."/>
        </authorList>
    </citation>
    <scope>NUCLEOTIDE SEQUENCE [LARGE SCALE GENOMIC DNA]</scope>
    <source>
        <strain evidence="1 2">Drf2</strain>
    </source>
</reference>
<keyword evidence="2" id="KW-1185">Reference proteome</keyword>
<name>A0ABQ0MID1_9BACT</name>
<evidence type="ECO:0000313" key="1">
    <source>
        <dbReference type="EMBL" id="GAW66847.1"/>
    </source>
</evidence>
<reference evidence="2" key="2">
    <citation type="submission" date="2017-05" db="EMBL/GenBank/DDBJ databases">
        <title>Draft genome sequence of Geobacter pelophilus, a iron(III)-reducing bacteria.</title>
        <authorList>
            <person name="Aoyagi T."/>
            <person name="Koike H."/>
            <person name="Morita T."/>
            <person name="Sato Y."/>
            <person name="Habe H."/>
            <person name="Hori T."/>
        </authorList>
    </citation>
    <scope>NUCLEOTIDE SEQUENCE [LARGE SCALE GENOMIC DNA]</scope>
    <source>
        <strain evidence="2">Drf2</strain>
    </source>
</reference>
<dbReference type="RefSeq" id="WP_085813163.1">
    <property type="nucleotide sequence ID" value="NZ_BDQG01000001.1"/>
</dbReference>
<accession>A0ABQ0MID1</accession>
<dbReference type="Proteomes" id="UP000194153">
    <property type="component" value="Unassembled WGS sequence"/>
</dbReference>
<sequence>MLQKEVAVKLTMDQLHFLDRCKRFELKCADLYYHFARIFADNKELAKLWCKTALEEESHAQQFAMAARMQGVGMSGVNTDVTQAVSTLWKLEEKIDQLMASTLSEAEALTLAIRLEDQIAVLHMSTIVTFADSELEKLFKAMMDHDQEHVETLREQLALLSQN</sequence>